<organism evidence="2 3">
    <name type="scientific">Clostridium gasigenes</name>
    <dbReference type="NCBI Taxonomy" id="94869"/>
    <lineage>
        <taxon>Bacteria</taxon>
        <taxon>Bacillati</taxon>
        <taxon>Bacillota</taxon>
        <taxon>Clostridia</taxon>
        <taxon>Eubacteriales</taxon>
        <taxon>Clostridiaceae</taxon>
        <taxon>Clostridium</taxon>
    </lineage>
</organism>
<keyword evidence="3" id="KW-1185">Reference proteome</keyword>
<dbReference type="AlphaFoldDB" id="A0A1H0W765"/>
<evidence type="ECO:0000313" key="3">
    <source>
        <dbReference type="Proteomes" id="UP000198597"/>
    </source>
</evidence>
<name>A0A1H0W765_9CLOT</name>
<evidence type="ECO:0000313" key="4">
    <source>
        <dbReference type="Proteomes" id="UP000585258"/>
    </source>
</evidence>
<evidence type="ECO:0000313" key="1">
    <source>
        <dbReference type="EMBL" id="MBB6714556.1"/>
    </source>
</evidence>
<reference evidence="1 4" key="2">
    <citation type="submission" date="2020-08" db="EMBL/GenBank/DDBJ databases">
        <title>Clostridia isolated from Swiss meat.</title>
        <authorList>
            <person name="Wambui J."/>
            <person name="Stevens M.J.A."/>
            <person name="Stephan R."/>
        </authorList>
    </citation>
    <scope>NUCLEOTIDE SEQUENCE [LARGE SCALE GENOMIC DNA]</scope>
    <source>
        <strain evidence="1 4">CM001</strain>
    </source>
</reference>
<dbReference type="Proteomes" id="UP000198597">
    <property type="component" value="Unassembled WGS sequence"/>
</dbReference>
<dbReference type="Proteomes" id="UP000585258">
    <property type="component" value="Unassembled WGS sequence"/>
</dbReference>
<protein>
    <submittedName>
        <fullName evidence="2">Uncharacterized protein</fullName>
    </submittedName>
</protein>
<accession>A0A1H0W765</accession>
<dbReference type="OrthoDB" id="1683105at2"/>
<evidence type="ECO:0000313" key="2">
    <source>
        <dbReference type="EMBL" id="SDP86577.1"/>
    </source>
</evidence>
<gene>
    <name evidence="1" type="ORF">H7E68_07400</name>
    <name evidence="2" type="ORF">SAMN04488529_1381</name>
</gene>
<dbReference type="RefSeq" id="WP_089973792.1">
    <property type="nucleotide sequence ID" value="NZ_FNJM01000038.1"/>
</dbReference>
<dbReference type="EMBL" id="FNJM01000038">
    <property type="protein sequence ID" value="SDP86577.1"/>
    <property type="molecule type" value="Genomic_DNA"/>
</dbReference>
<sequence>MKLPMKFRMLQLICERSIQPKVINTGEIIRLINLEYGNERQCCDKTIETHILALKAVGLISELNVYEEKNQLRSEYKSTGEGFKKMKFIPSTAESYEEWLPFKGRASSLGIIKL</sequence>
<proteinExistence type="predicted"/>
<reference evidence="2 3" key="1">
    <citation type="submission" date="2016-10" db="EMBL/GenBank/DDBJ databases">
        <authorList>
            <person name="de Groot N.N."/>
        </authorList>
    </citation>
    <scope>NUCLEOTIDE SEQUENCE [LARGE SCALE GENOMIC DNA]</scope>
    <source>
        <strain evidence="2 3">DSM 12272</strain>
    </source>
</reference>
<dbReference type="STRING" id="94869.SAMN04488529_1381"/>
<dbReference type="EMBL" id="JACKWY010000003">
    <property type="protein sequence ID" value="MBB6714556.1"/>
    <property type="molecule type" value="Genomic_DNA"/>
</dbReference>